<accession>A0A840C4H6</accession>
<dbReference type="InterPro" id="IPR011852">
    <property type="entry name" value="TRAP_TAXI"/>
</dbReference>
<reference evidence="1 2" key="1">
    <citation type="submission" date="2020-08" db="EMBL/GenBank/DDBJ databases">
        <title>Genomic Encyclopedia of Type Strains, Phase IV (KMG-IV): sequencing the most valuable type-strain genomes for metagenomic binning, comparative biology and taxonomic classification.</title>
        <authorList>
            <person name="Goeker M."/>
        </authorList>
    </citation>
    <scope>NUCLEOTIDE SEQUENCE [LARGE SCALE GENOMIC DNA]</scope>
    <source>
        <strain evidence="1 2">DSM 103737</strain>
    </source>
</reference>
<gene>
    <name evidence="1" type="ORF">GGR16_004798</name>
</gene>
<evidence type="ECO:0000313" key="2">
    <source>
        <dbReference type="Proteomes" id="UP000577362"/>
    </source>
</evidence>
<dbReference type="EMBL" id="JACIEN010000008">
    <property type="protein sequence ID" value="MBB4019743.1"/>
    <property type="molecule type" value="Genomic_DNA"/>
</dbReference>
<protein>
    <recommendedName>
        <fullName evidence="3">Immunogenic protein</fullName>
    </recommendedName>
</protein>
<proteinExistence type="predicted"/>
<dbReference type="AlphaFoldDB" id="A0A840C4H6"/>
<name>A0A840C4H6_9HYPH</name>
<dbReference type="NCBIfam" id="TIGR02122">
    <property type="entry name" value="TRAP_TAXI"/>
    <property type="match status" value="1"/>
</dbReference>
<dbReference type="Gene3D" id="3.40.190.10">
    <property type="entry name" value="Periplasmic binding protein-like II"/>
    <property type="match status" value="2"/>
</dbReference>
<dbReference type="CDD" id="cd13520">
    <property type="entry name" value="PBP2_TAXI_TRAP"/>
    <property type="match status" value="1"/>
</dbReference>
<sequence length="327" mass="33908">MQKLFSRRDVARLGLGLGAVALMGREAFAQGPAFFRIGTGGTAGTYYPVGGLIANAVSNPPNLIVTAQAANGSVANVNGIASGAIESGFSQADVAYWAYTGTGLFEGKGKVDVLRLIANLYPESIHLVVSKAANIKSVADLKGKRVSLDEPGSGTLVDAKIILGGWGLTEKDVAADYLKPNQAAEKMRDGGMDAFFFVGGYPTSAIAELAATSSAGIDIVPIDGEGAAKIMSEYKFFAADEIPADTYKGVGAVKTLAVGAQWVTSSNVSDDVVYEVVKGLWSDKTRQALDAGHAKGKLIRKETALAGAGIPVHSGAEKFYKEAGLLK</sequence>
<dbReference type="Pfam" id="PF16868">
    <property type="entry name" value="NMT1_3"/>
    <property type="match status" value="1"/>
</dbReference>
<dbReference type="Proteomes" id="UP000577362">
    <property type="component" value="Unassembled WGS sequence"/>
</dbReference>
<organism evidence="1 2">
    <name type="scientific">Chelatococcus caeni</name>
    <dbReference type="NCBI Taxonomy" id="1348468"/>
    <lineage>
        <taxon>Bacteria</taxon>
        <taxon>Pseudomonadati</taxon>
        <taxon>Pseudomonadota</taxon>
        <taxon>Alphaproteobacteria</taxon>
        <taxon>Hyphomicrobiales</taxon>
        <taxon>Chelatococcaceae</taxon>
        <taxon>Chelatococcus</taxon>
    </lineage>
</organism>
<dbReference type="PANTHER" id="PTHR42941">
    <property type="entry name" value="SLL1037 PROTEIN"/>
    <property type="match status" value="1"/>
</dbReference>
<keyword evidence="2" id="KW-1185">Reference proteome</keyword>
<dbReference type="RefSeq" id="WP_019402879.1">
    <property type="nucleotide sequence ID" value="NZ_JACIEN010000008.1"/>
</dbReference>
<dbReference type="SUPFAM" id="SSF53850">
    <property type="entry name" value="Periplasmic binding protein-like II"/>
    <property type="match status" value="1"/>
</dbReference>
<evidence type="ECO:0008006" key="3">
    <source>
        <dbReference type="Google" id="ProtNLM"/>
    </source>
</evidence>
<comment type="caution">
    <text evidence="1">The sequence shown here is derived from an EMBL/GenBank/DDBJ whole genome shotgun (WGS) entry which is preliminary data.</text>
</comment>
<dbReference type="PANTHER" id="PTHR42941:SF1">
    <property type="entry name" value="SLL1037 PROTEIN"/>
    <property type="match status" value="1"/>
</dbReference>
<evidence type="ECO:0000313" key="1">
    <source>
        <dbReference type="EMBL" id="MBB4019743.1"/>
    </source>
</evidence>